<comment type="similarity">
    <text evidence="4">Belongs to the class-I pyridoxal-phosphate-dependent aminotransferase family.</text>
</comment>
<keyword evidence="2 4" id="KW-0032">Aminotransferase</keyword>
<protein>
    <recommendedName>
        <fullName evidence="4">Aminotransferase</fullName>
        <ecNumber evidence="4">2.6.1.-</ecNumber>
    </recommendedName>
</protein>
<evidence type="ECO:0000256" key="4">
    <source>
        <dbReference type="RuleBase" id="RU000481"/>
    </source>
</evidence>
<evidence type="ECO:0000256" key="5">
    <source>
        <dbReference type="SAM" id="MobiDB-lite"/>
    </source>
</evidence>
<dbReference type="EC" id="2.6.1.-" evidence="4"/>
<dbReference type="RefSeq" id="WP_205261211.1">
    <property type="nucleotide sequence ID" value="NZ_JAERWK010000016.1"/>
</dbReference>
<dbReference type="Pfam" id="PF00155">
    <property type="entry name" value="Aminotran_1_2"/>
    <property type="match status" value="1"/>
</dbReference>
<dbReference type="PROSITE" id="PS00105">
    <property type="entry name" value="AA_TRANSFER_CLASS_1"/>
    <property type="match status" value="1"/>
</dbReference>
<dbReference type="InterPro" id="IPR004839">
    <property type="entry name" value="Aminotransferase_I/II_large"/>
</dbReference>
<feature type="region of interest" description="Disordered" evidence="5">
    <location>
        <begin position="1"/>
        <end position="30"/>
    </location>
</feature>
<comment type="cofactor">
    <cofactor evidence="1 4">
        <name>pyridoxal 5'-phosphate</name>
        <dbReference type="ChEBI" id="CHEBI:597326"/>
    </cofactor>
</comment>
<gene>
    <name evidence="7" type="ORF">JL106_13410</name>
</gene>
<feature type="domain" description="Aminotransferase class I/classII large" evidence="6">
    <location>
        <begin position="54"/>
        <end position="389"/>
    </location>
</feature>
<dbReference type="PANTHER" id="PTHR42832:SF3">
    <property type="entry name" value="L-GLUTAMINE--4-(METHYLSULFANYL)-2-OXOBUTANOATE AMINOTRANSFERASE"/>
    <property type="match status" value="1"/>
</dbReference>
<evidence type="ECO:0000256" key="3">
    <source>
        <dbReference type="ARBA" id="ARBA00022679"/>
    </source>
</evidence>
<dbReference type="GO" id="GO:0030170">
    <property type="term" value="F:pyridoxal phosphate binding"/>
    <property type="evidence" value="ECO:0007669"/>
    <property type="project" value="InterPro"/>
</dbReference>
<dbReference type="InterPro" id="IPR015424">
    <property type="entry name" value="PyrdxlP-dep_Trfase"/>
</dbReference>
<evidence type="ECO:0000313" key="8">
    <source>
        <dbReference type="Proteomes" id="UP000663792"/>
    </source>
</evidence>
<name>A0A938YH58_9ACTN</name>
<dbReference type="CDD" id="cd00609">
    <property type="entry name" value="AAT_like"/>
    <property type="match status" value="1"/>
</dbReference>
<dbReference type="PANTHER" id="PTHR42832">
    <property type="entry name" value="AMINO ACID AMINOTRANSFERASE"/>
    <property type="match status" value="1"/>
</dbReference>
<proteinExistence type="inferred from homology"/>
<dbReference type="InterPro" id="IPR015421">
    <property type="entry name" value="PyrdxlP-dep_Trfase_major"/>
</dbReference>
<dbReference type="Proteomes" id="UP000663792">
    <property type="component" value="Unassembled WGS sequence"/>
</dbReference>
<evidence type="ECO:0000256" key="1">
    <source>
        <dbReference type="ARBA" id="ARBA00001933"/>
    </source>
</evidence>
<dbReference type="SUPFAM" id="SSF53383">
    <property type="entry name" value="PLP-dependent transferases"/>
    <property type="match status" value="1"/>
</dbReference>
<evidence type="ECO:0000259" key="6">
    <source>
        <dbReference type="Pfam" id="PF00155"/>
    </source>
</evidence>
<dbReference type="Gene3D" id="3.90.1150.10">
    <property type="entry name" value="Aspartate Aminotransferase, domain 1"/>
    <property type="match status" value="1"/>
</dbReference>
<dbReference type="Gene3D" id="3.40.640.10">
    <property type="entry name" value="Type I PLP-dependent aspartate aminotransferase-like (Major domain)"/>
    <property type="match status" value="1"/>
</dbReference>
<dbReference type="AlphaFoldDB" id="A0A938YH58"/>
<evidence type="ECO:0000256" key="2">
    <source>
        <dbReference type="ARBA" id="ARBA00022576"/>
    </source>
</evidence>
<dbReference type="EMBL" id="JAERWK010000016">
    <property type="protein sequence ID" value="MBM9468277.1"/>
    <property type="molecule type" value="Genomic_DNA"/>
</dbReference>
<dbReference type="InterPro" id="IPR015422">
    <property type="entry name" value="PyrdxlP-dep_Trfase_small"/>
</dbReference>
<keyword evidence="8" id="KW-1185">Reference proteome</keyword>
<dbReference type="InterPro" id="IPR004838">
    <property type="entry name" value="NHTrfase_class1_PyrdxlP-BS"/>
</dbReference>
<accession>A0A938YH58</accession>
<dbReference type="NCBIfam" id="TIGR03539">
    <property type="entry name" value="DapC_actino"/>
    <property type="match status" value="1"/>
</dbReference>
<organism evidence="7 8">
    <name type="scientific">Nakamurella leprariae</name>
    <dbReference type="NCBI Taxonomy" id="2803911"/>
    <lineage>
        <taxon>Bacteria</taxon>
        <taxon>Bacillati</taxon>
        <taxon>Actinomycetota</taxon>
        <taxon>Actinomycetes</taxon>
        <taxon>Nakamurellales</taxon>
        <taxon>Nakamurellaceae</taxon>
        <taxon>Nakamurella</taxon>
    </lineage>
</organism>
<dbReference type="GO" id="GO:0008483">
    <property type="term" value="F:transaminase activity"/>
    <property type="evidence" value="ECO:0007669"/>
    <property type="project" value="UniProtKB-KW"/>
</dbReference>
<dbReference type="InterPro" id="IPR050881">
    <property type="entry name" value="LL-DAP_aminotransferase"/>
</dbReference>
<dbReference type="InterPro" id="IPR019880">
    <property type="entry name" value="OxyQ"/>
</dbReference>
<sequence length="391" mass="40919">MAGRGLGTATDEDRDSAGDTPAGELAPGLNLPDFPWDSLLPARREATAHPDGLVDLSVGTPVDRVPVPVRSALSGASEAPGYPTVHGTHALRSAYVGWLARAHGVPDIDPEHVLPTIGSKELVASLPTQLGLGRGDVVVIPEISYPTYEIGALMSRSTVVRADGLTKLGPERVSLVWLNTPSNPTGKVLPPEHLAKVVAWARRQGAVVASDECYIDLGWDVSPVSILDPEVCGGDHTGLLAVHSLSKRSNMAGYRAGFVSGDPTLIAELTSVRKHLGAMMPAPVQAAAAAALDDDSHVLAQRSRYERRRAVLLEAFEAAGFRVGDDGTSAAGLYLWCTRGEPAMDSVAWLAERGILVAPGSMYGPGGARHVRVALTASDERVAAAADRLAG</sequence>
<reference evidence="7" key="1">
    <citation type="submission" date="2021-01" db="EMBL/GenBank/DDBJ databases">
        <title>YIM 132084 draft genome.</title>
        <authorList>
            <person name="An D."/>
        </authorList>
    </citation>
    <scope>NUCLEOTIDE SEQUENCE</scope>
    <source>
        <strain evidence="7">YIM 132084</strain>
    </source>
</reference>
<comment type="caution">
    <text evidence="7">The sequence shown here is derived from an EMBL/GenBank/DDBJ whole genome shotgun (WGS) entry which is preliminary data.</text>
</comment>
<keyword evidence="3 4" id="KW-0808">Transferase</keyword>
<evidence type="ECO:0000313" key="7">
    <source>
        <dbReference type="EMBL" id="MBM9468277.1"/>
    </source>
</evidence>